<dbReference type="AlphaFoldDB" id="A0A0C9VLR4"/>
<feature type="non-terminal residue" evidence="1">
    <location>
        <position position="1"/>
    </location>
</feature>
<accession>A0A0C9VLR4</accession>
<sequence>MASHQILVAELQQAARDASGSLSTESLVQGALNKLAKFEKDDKRLLSHPSDLPGLERIDSHRLLKAMLECAPSEYGRRYVASAIYHCDVTDRLVDLANTWVRYLLLPFKGNRSTGSFPPSDLATPTYDTETAYGVDPLSKTRASDMRPLVRLRDGYKCWATETYYSNHVPAGGTKAPLEVSHIIKHAVGVFDVQKDSGSLATWDIIRHYTGWDAKRTQEVVEQLDTPLNGMLIIMLLRPGWDDYGWDPKAGVIPNTYEVEVLSPRRFPGSMLCKHDGIPINHRVTFEDHGTKPDVQALVPEKEKKYIKHQRPLPDAELIALHRAICRVLHLSGVGEVIDLAFKKVEADGTTVPSDKIRTIDELSMLMFGLNLGLH</sequence>
<reference evidence="1 2" key="1">
    <citation type="submission" date="2014-06" db="EMBL/GenBank/DDBJ databases">
        <title>Evolutionary Origins and Diversification of the Mycorrhizal Mutualists.</title>
        <authorList>
            <consortium name="DOE Joint Genome Institute"/>
            <consortium name="Mycorrhizal Genomics Consortium"/>
            <person name="Kohler A."/>
            <person name="Kuo A."/>
            <person name="Nagy L.G."/>
            <person name="Floudas D."/>
            <person name="Copeland A."/>
            <person name="Barry K.W."/>
            <person name="Cichocki N."/>
            <person name="Veneault-Fourrey C."/>
            <person name="LaButti K."/>
            <person name="Lindquist E.A."/>
            <person name="Lipzen A."/>
            <person name="Lundell T."/>
            <person name="Morin E."/>
            <person name="Murat C."/>
            <person name="Riley R."/>
            <person name="Ohm R."/>
            <person name="Sun H."/>
            <person name="Tunlid A."/>
            <person name="Henrissat B."/>
            <person name="Grigoriev I.V."/>
            <person name="Hibbett D.S."/>
            <person name="Martin F."/>
        </authorList>
    </citation>
    <scope>NUCLEOTIDE SEQUENCE [LARGE SCALE GENOMIC DNA]</scope>
    <source>
        <strain evidence="1 2">SS14</strain>
    </source>
</reference>
<protein>
    <submittedName>
        <fullName evidence="1">Unplaced genomic scaffold SPHSTscaffold_85, whole genome shotgun sequence</fullName>
    </submittedName>
</protein>
<evidence type="ECO:0000313" key="1">
    <source>
        <dbReference type="EMBL" id="KIJ38546.1"/>
    </source>
</evidence>
<gene>
    <name evidence="1" type="ORF">M422DRAFT_781449</name>
</gene>
<dbReference type="Proteomes" id="UP000054279">
    <property type="component" value="Unassembled WGS sequence"/>
</dbReference>
<proteinExistence type="predicted"/>
<name>A0A0C9VLR4_SPHS4</name>
<dbReference type="HOGENOM" id="CLU_738045_0_0_1"/>
<dbReference type="OrthoDB" id="3163863at2759"/>
<organism evidence="1 2">
    <name type="scientific">Sphaerobolus stellatus (strain SS14)</name>
    <dbReference type="NCBI Taxonomy" id="990650"/>
    <lineage>
        <taxon>Eukaryota</taxon>
        <taxon>Fungi</taxon>
        <taxon>Dikarya</taxon>
        <taxon>Basidiomycota</taxon>
        <taxon>Agaricomycotina</taxon>
        <taxon>Agaricomycetes</taxon>
        <taxon>Phallomycetidae</taxon>
        <taxon>Geastrales</taxon>
        <taxon>Sphaerobolaceae</taxon>
        <taxon>Sphaerobolus</taxon>
    </lineage>
</organism>
<dbReference type="EMBL" id="KN837160">
    <property type="protein sequence ID" value="KIJ38546.1"/>
    <property type="molecule type" value="Genomic_DNA"/>
</dbReference>
<evidence type="ECO:0000313" key="2">
    <source>
        <dbReference type="Proteomes" id="UP000054279"/>
    </source>
</evidence>
<keyword evidence="2" id="KW-1185">Reference proteome</keyword>